<evidence type="ECO:0000256" key="1">
    <source>
        <dbReference type="ARBA" id="ARBA00022694"/>
    </source>
</evidence>
<dbReference type="AlphaFoldDB" id="A0A9D1I590"/>
<dbReference type="Gene3D" id="3.40.50.620">
    <property type="entry name" value="HUPs"/>
    <property type="match status" value="1"/>
</dbReference>
<dbReference type="GO" id="GO:0008033">
    <property type="term" value="P:tRNA processing"/>
    <property type="evidence" value="ECO:0007669"/>
    <property type="project" value="UniProtKB-KW"/>
</dbReference>
<reference evidence="2" key="1">
    <citation type="submission" date="2020-10" db="EMBL/GenBank/DDBJ databases">
        <authorList>
            <person name="Gilroy R."/>
        </authorList>
    </citation>
    <scope>NUCLEOTIDE SEQUENCE</scope>
    <source>
        <strain evidence="2">11300</strain>
    </source>
</reference>
<sequence>IIAEYNPFHNGHLYHVEETRRRGGAEIVIAAMSGNFLQRGVMAVADKWLRAEAAVMCGVDLAVEIPAVFACASAKTFAEAGVEILENLGADHISFGSESGNIEELSRIARAIKEHAREIQEHIDRMIKAGVSYPRARREAVCTLIGESSARALDSPNNILAIEYISAAKRAKPMTIERTGPGYNDMSAPGNLASATAIRELMARREDISRLLPGKSYETLLRADVPSEEKFFDMIRQKVLMTEGPILDNAPAGGEGLGNKLKNSIRMCSDREQLAQMLKSKRYTRTRIDRFLAQTVLCMDRREYAANYIRVLAFNDRGREYLKEIKKSDICCLPVITNINKEAAGYPQIAYSLSRDILAADLYNMAAGRDMYRFSEYVRKPFCMD</sequence>
<dbReference type="EMBL" id="DVMO01000100">
    <property type="protein sequence ID" value="HIU28047.1"/>
    <property type="molecule type" value="Genomic_DNA"/>
</dbReference>
<feature type="non-terminal residue" evidence="2">
    <location>
        <position position="1"/>
    </location>
</feature>
<dbReference type="Pfam" id="PF05636">
    <property type="entry name" value="HIGH_NTase1"/>
    <property type="match status" value="1"/>
</dbReference>
<dbReference type="HAMAP" id="MF_01539">
    <property type="entry name" value="TmcAL"/>
    <property type="match status" value="1"/>
</dbReference>
<organism evidence="2 3">
    <name type="scientific">Candidatus Fimisoma avicola</name>
    <dbReference type="NCBI Taxonomy" id="2840826"/>
    <lineage>
        <taxon>Bacteria</taxon>
        <taxon>Bacillati</taxon>
        <taxon>Bacillota</taxon>
        <taxon>Clostridia</taxon>
        <taxon>Eubacteriales</taxon>
        <taxon>Candidatus Fimisoma</taxon>
    </lineage>
</organism>
<accession>A0A9D1I590</accession>
<gene>
    <name evidence="2" type="ORF">IAD16_06700</name>
</gene>
<proteinExistence type="inferred from homology"/>
<dbReference type="SUPFAM" id="SSF52374">
    <property type="entry name" value="Nucleotidylyl transferase"/>
    <property type="match status" value="1"/>
</dbReference>
<protein>
    <submittedName>
        <fullName evidence="2">Nucleotidyltransferase family protein</fullName>
    </submittedName>
</protein>
<reference evidence="2" key="2">
    <citation type="journal article" date="2021" name="PeerJ">
        <title>Extensive microbial diversity within the chicken gut microbiome revealed by metagenomics and culture.</title>
        <authorList>
            <person name="Gilroy R."/>
            <person name="Ravi A."/>
            <person name="Getino M."/>
            <person name="Pursley I."/>
            <person name="Horton D.L."/>
            <person name="Alikhan N.F."/>
            <person name="Baker D."/>
            <person name="Gharbi K."/>
            <person name="Hall N."/>
            <person name="Watson M."/>
            <person name="Adriaenssens E.M."/>
            <person name="Foster-Nyarko E."/>
            <person name="Jarju S."/>
            <person name="Secka A."/>
            <person name="Antonio M."/>
            <person name="Oren A."/>
            <person name="Chaudhuri R.R."/>
            <person name="La Ragione R."/>
            <person name="Hildebrand F."/>
            <person name="Pallen M.J."/>
        </authorList>
    </citation>
    <scope>NUCLEOTIDE SEQUENCE</scope>
    <source>
        <strain evidence="2">11300</strain>
    </source>
</reference>
<dbReference type="InterPro" id="IPR008513">
    <property type="entry name" value="tRNA(Met)_cyd_acetate_ligase"/>
</dbReference>
<keyword evidence="1" id="KW-0819">tRNA processing</keyword>
<evidence type="ECO:0000313" key="2">
    <source>
        <dbReference type="EMBL" id="HIU28047.1"/>
    </source>
</evidence>
<dbReference type="PANTHER" id="PTHR37825:SF1">
    <property type="entry name" value="TRNA(MET) CYTIDINE ACETATE LIGASE"/>
    <property type="match status" value="1"/>
</dbReference>
<dbReference type="Proteomes" id="UP000824091">
    <property type="component" value="Unassembled WGS sequence"/>
</dbReference>
<dbReference type="InterPro" id="IPR014729">
    <property type="entry name" value="Rossmann-like_a/b/a_fold"/>
</dbReference>
<name>A0A9D1I590_9FIRM</name>
<evidence type="ECO:0000313" key="3">
    <source>
        <dbReference type="Proteomes" id="UP000824091"/>
    </source>
</evidence>
<dbReference type="PANTHER" id="PTHR37825">
    <property type="entry name" value="TRNA(MET) CYTIDINE ACETATE LIGASE"/>
    <property type="match status" value="1"/>
</dbReference>
<comment type="caution">
    <text evidence="2">The sequence shown here is derived from an EMBL/GenBank/DDBJ whole genome shotgun (WGS) entry which is preliminary data.</text>
</comment>